<evidence type="ECO:0000256" key="3">
    <source>
        <dbReference type="ARBA" id="ARBA00022525"/>
    </source>
</evidence>
<reference evidence="7" key="1">
    <citation type="submission" date="2021-02" db="EMBL/GenBank/DDBJ databases">
        <authorList>
            <person name="Palmer J.M."/>
        </authorList>
    </citation>
    <scope>NUCLEOTIDE SEQUENCE</scope>
    <source>
        <strain evidence="7">SCRP23</strain>
    </source>
</reference>
<accession>A0A8T1WLK9</accession>
<evidence type="ECO:0000313" key="8">
    <source>
        <dbReference type="Proteomes" id="UP000693981"/>
    </source>
</evidence>
<keyword evidence="4 5" id="KW-0732">Signal</keyword>
<comment type="subcellular location">
    <subcellularLocation>
        <location evidence="1 5">Secreted</location>
    </subcellularLocation>
</comment>
<feature type="signal peptide" evidence="5">
    <location>
        <begin position="1"/>
        <end position="23"/>
    </location>
</feature>
<dbReference type="OrthoDB" id="125047at2759"/>
<comment type="similarity">
    <text evidence="2 5">Belongs to the RxLR effector family.</text>
</comment>
<protein>
    <recommendedName>
        <fullName evidence="5">RxLR effector protein</fullName>
    </recommendedName>
</protein>
<feature type="region of interest" description="Disordered" evidence="6">
    <location>
        <begin position="45"/>
        <end position="66"/>
    </location>
</feature>
<evidence type="ECO:0000256" key="5">
    <source>
        <dbReference type="RuleBase" id="RU367124"/>
    </source>
</evidence>
<keyword evidence="8" id="KW-1185">Reference proteome</keyword>
<feature type="chain" id="PRO_5035804358" description="RxLR effector protein" evidence="5">
    <location>
        <begin position="24"/>
        <end position="160"/>
    </location>
</feature>
<name>A0A8T1WLK9_9STRA</name>
<dbReference type="EMBL" id="JAGDFL010000303">
    <property type="protein sequence ID" value="KAG7394071.1"/>
    <property type="molecule type" value="Genomic_DNA"/>
</dbReference>
<evidence type="ECO:0000313" key="7">
    <source>
        <dbReference type="EMBL" id="KAG7394071.1"/>
    </source>
</evidence>
<evidence type="ECO:0000256" key="4">
    <source>
        <dbReference type="ARBA" id="ARBA00022729"/>
    </source>
</evidence>
<dbReference type="Proteomes" id="UP000693981">
    <property type="component" value="Unassembled WGS sequence"/>
</dbReference>
<organism evidence="7 8">
    <name type="scientific">Phytophthora boehmeriae</name>
    <dbReference type="NCBI Taxonomy" id="109152"/>
    <lineage>
        <taxon>Eukaryota</taxon>
        <taxon>Sar</taxon>
        <taxon>Stramenopiles</taxon>
        <taxon>Oomycota</taxon>
        <taxon>Peronosporomycetes</taxon>
        <taxon>Peronosporales</taxon>
        <taxon>Peronosporaceae</taxon>
        <taxon>Phytophthora</taxon>
    </lineage>
</organism>
<gene>
    <name evidence="7" type="ORF">PHYBOEH_005864</name>
</gene>
<dbReference type="Pfam" id="PF16810">
    <property type="entry name" value="RXLR"/>
    <property type="match status" value="1"/>
</dbReference>
<comment type="function">
    <text evidence="5">Effector that suppresses plant defense responses during pathogen infection.</text>
</comment>
<evidence type="ECO:0000256" key="6">
    <source>
        <dbReference type="SAM" id="MobiDB-lite"/>
    </source>
</evidence>
<sequence length="160" mass="17643">MRVSCFLFAAAAVILTSLDAASAANDVDRSLSVTHGVSRLLRTREVTKDASDDSEDNSGDEERMGLSELVKNAPLKSLDDAADELSKVAGAAKLIKPLQEENKLLFLKIANNKVTPDSMAKTLGIAEKQAVMTAKELKRDPSYLLWKKYSKFWNERRAQE</sequence>
<keyword evidence="3 5" id="KW-0964">Secreted</keyword>
<comment type="caution">
    <text evidence="7">The sequence shown here is derived from an EMBL/GenBank/DDBJ whole genome shotgun (WGS) entry which is preliminary data.</text>
</comment>
<evidence type="ECO:0000256" key="1">
    <source>
        <dbReference type="ARBA" id="ARBA00004613"/>
    </source>
</evidence>
<comment type="domain">
    <text evidence="5">The RxLR-dEER motif acts to carry the protein into the host cell cytoplasm through binding to cell surface phosphatidylinositol-3-phosphate.</text>
</comment>
<dbReference type="AlphaFoldDB" id="A0A8T1WLK9"/>
<dbReference type="InterPro" id="IPR031825">
    <property type="entry name" value="RXLR"/>
</dbReference>
<evidence type="ECO:0000256" key="2">
    <source>
        <dbReference type="ARBA" id="ARBA00010400"/>
    </source>
</evidence>
<proteinExistence type="inferred from homology"/>